<proteinExistence type="predicted"/>
<evidence type="ECO:0000313" key="1">
    <source>
        <dbReference type="EMBL" id="EEF22326.1"/>
    </source>
</evidence>
<dbReference type="SUPFAM" id="SSF51445">
    <property type="entry name" value="(Trans)glycosidases"/>
    <property type="match status" value="1"/>
</dbReference>
<keyword evidence="2" id="KW-1185">Reference proteome</keyword>
<evidence type="ECO:0000313" key="2">
    <source>
        <dbReference type="Proteomes" id="UP000008311"/>
    </source>
</evidence>
<dbReference type="InParanoid" id="B9TP88"/>
<protein>
    <submittedName>
        <fullName evidence="1">Uncharacterized protein</fullName>
    </submittedName>
</protein>
<name>B9TP88_RICCO</name>
<dbReference type="AlphaFoldDB" id="B9TP88"/>
<reference evidence="2" key="1">
    <citation type="journal article" date="2010" name="Nat. Biotechnol.">
        <title>Draft genome sequence of the oilseed species Ricinus communis.</title>
        <authorList>
            <person name="Chan A.P."/>
            <person name="Crabtree J."/>
            <person name="Zhao Q."/>
            <person name="Lorenzi H."/>
            <person name="Orvis J."/>
            <person name="Puiu D."/>
            <person name="Melake-Berhan A."/>
            <person name="Jones K.M."/>
            <person name="Redman J."/>
            <person name="Chen G."/>
            <person name="Cahoon E.B."/>
            <person name="Gedil M."/>
            <person name="Stanke M."/>
            <person name="Haas B.J."/>
            <person name="Wortman J.R."/>
            <person name="Fraser-Liggett C.M."/>
            <person name="Ravel J."/>
            <person name="Rabinowicz P.D."/>
        </authorList>
    </citation>
    <scope>NUCLEOTIDE SEQUENCE [LARGE SCALE GENOMIC DNA]</scope>
    <source>
        <strain evidence="2">cv. Hale</strain>
    </source>
</reference>
<dbReference type="EMBL" id="EQ995001">
    <property type="protein sequence ID" value="EEF22326.1"/>
    <property type="molecule type" value="Genomic_DNA"/>
</dbReference>
<dbReference type="Gene3D" id="3.20.20.80">
    <property type="entry name" value="Glycosidases"/>
    <property type="match status" value="1"/>
</dbReference>
<gene>
    <name evidence="1" type="ORF">RCOM_2073330</name>
</gene>
<dbReference type="InterPro" id="IPR017853">
    <property type="entry name" value="GH"/>
</dbReference>
<accession>B9TP88</accession>
<dbReference type="Proteomes" id="UP000008311">
    <property type="component" value="Unassembled WGS sequence"/>
</dbReference>
<organism evidence="1 2">
    <name type="scientific">Ricinus communis</name>
    <name type="common">Castor bean</name>
    <dbReference type="NCBI Taxonomy" id="3988"/>
    <lineage>
        <taxon>Eukaryota</taxon>
        <taxon>Viridiplantae</taxon>
        <taxon>Streptophyta</taxon>
        <taxon>Embryophyta</taxon>
        <taxon>Tracheophyta</taxon>
        <taxon>Spermatophyta</taxon>
        <taxon>Magnoliopsida</taxon>
        <taxon>eudicotyledons</taxon>
        <taxon>Gunneridae</taxon>
        <taxon>Pentapetalae</taxon>
        <taxon>rosids</taxon>
        <taxon>fabids</taxon>
        <taxon>Malpighiales</taxon>
        <taxon>Euphorbiaceae</taxon>
        <taxon>Acalyphoideae</taxon>
        <taxon>Acalypheae</taxon>
        <taxon>Ricinus</taxon>
    </lineage>
</organism>
<feature type="non-terminal residue" evidence="1">
    <location>
        <position position="244"/>
    </location>
</feature>
<sequence>MSIAGGATGIFPYVFIGGTHFVGWGARGQTTTYDYNAAVRENGALSSKYYAAQNVGNFIKQYGAQLIHSRGGVCTFDNAPEEVMGALRVAADGTRFVFIHNNSPEHSYGGSAMVKPGKSKDGRPMYNIDQDENKVLINGQNNADTAMSSVSGFTIRYKLAPMETKVLIIPPHTEPEKGRWWFYQKTVVKPQQPVSFRFKAVKKYDETADGIWHPLPDGKSLPEMGINDARYVRYRSAFYIDASD</sequence>